<accession>A0A0J6YBS8</accession>
<dbReference type="AlphaFoldDB" id="A0A0J6YBS8"/>
<proteinExistence type="predicted"/>
<sequence>MYTFYGPQPKSHKASYWIPSAYGLAAEISITQPIPTQCRFASQTSGEWKRDALGLENTTTTIPSWSIIKLCGHPDEFTSSSNFGTYAPRRYALEGGTAPSHGLLLGVDNARDSPFNSAASWSGV</sequence>
<reference evidence="2" key="1">
    <citation type="journal article" date="2010" name="Genome Res.">
        <title>Population genomic sequencing of Coccidioides fungi reveals recent hybridization and transposon control.</title>
        <authorList>
            <person name="Neafsey D.E."/>
            <person name="Barker B.M."/>
            <person name="Sharpton T.J."/>
            <person name="Stajich J.E."/>
            <person name="Park D.J."/>
            <person name="Whiston E."/>
            <person name="Hung C.-Y."/>
            <person name="McMahan C."/>
            <person name="White J."/>
            <person name="Sykes S."/>
            <person name="Heiman D."/>
            <person name="Young S."/>
            <person name="Zeng Q."/>
            <person name="Abouelleil A."/>
            <person name="Aftuck L."/>
            <person name="Bessette D."/>
            <person name="Brown A."/>
            <person name="FitzGerald M."/>
            <person name="Lui A."/>
            <person name="Macdonald J.P."/>
            <person name="Priest M."/>
            <person name="Orbach M.J."/>
            <person name="Galgiani J.N."/>
            <person name="Kirkland T.N."/>
            <person name="Cole G.T."/>
            <person name="Birren B.W."/>
            <person name="Henn M.R."/>
            <person name="Taylor J.W."/>
            <person name="Rounsley S.D."/>
        </authorList>
    </citation>
    <scope>NUCLEOTIDE SEQUENCE [LARGE SCALE GENOMIC DNA]</scope>
    <source>
        <strain evidence="2">RMSCC 2394</strain>
    </source>
</reference>
<gene>
    <name evidence="1" type="ORF">CIRG_03949</name>
</gene>
<name>A0A0J6YBS8_COCIT</name>
<organism evidence="1 2">
    <name type="scientific">Coccidioides immitis RMSCC 2394</name>
    <dbReference type="NCBI Taxonomy" id="404692"/>
    <lineage>
        <taxon>Eukaryota</taxon>
        <taxon>Fungi</taxon>
        <taxon>Dikarya</taxon>
        <taxon>Ascomycota</taxon>
        <taxon>Pezizomycotina</taxon>
        <taxon>Eurotiomycetes</taxon>
        <taxon>Eurotiomycetidae</taxon>
        <taxon>Onygenales</taxon>
        <taxon>Onygenaceae</taxon>
        <taxon>Coccidioides</taxon>
    </lineage>
</organism>
<protein>
    <submittedName>
        <fullName evidence="1">Uncharacterized protein</fullName>
    </submittedName>
</protein>
<evidence type="ECO:0000313" key="1">
    <source>
        <dbReference type="EMBL" id="KMP04258.1"/>
    </source>
</evidence>
<evidence type="ECO:0000313" key="2">
    <source>
        <dbReference type="Proteomes" id="UP000054565"/>
    </source>
</evidence>
<dbReference type="EMBL" id="DS028094">
    <property type="protein sequence ID" value="KMP04258.1"/>
    <property type="molecule type" value="Genomic_DNA"/>
</dbReference>
<dbReference type="Proteomes" id="UP000054565">
    <property type="component" value="Unassembled WGS sequence"/>
</dbReference>